<reference evidence="8 9" key="1">
    <citation type="journal article" date="2013" name="BMC Genomics">
        <title>The miniature genome of a carnivorous plant Genlisea aurea contains a low number of genes and short non-coding sequences.</title>
        <authorList>
            <person name="Leushkin E.V."/>
            <person name="Sutormin R.A."/>
            <person name="Nabieva E.R."/>
            <person name="Penin A.A."/>
            <person name="Kondrashov A.S."/>
            <person name="Logacheva M.D."/>
        </authorList>
    </citation>
    <scope>NUCLEOTIDE SEQUENCE [LARGE SCALE GENOMIC DNA]</scope>
</reference>
<dbReference type="InterPro" id="IPR001694">
    <property type="entry name" value="NADH_UbQ_OxRdtase_su1/FPO"/>
</dbReference>
<name>S8CFF9_9LAMI</name>
<evidence type="ECO:0000313" key="9">
    <source>
        <dbReference type="Proteomes" id="UP000015453"/>
    </source>
</evidence>
<dbReference type="Pfam" id="PF00146">
    <property type="entry name" value="NADHdh"/>
    <property type="match status" value="1"/>
</dbReference>
<evidence type="ECO:0000256" key="1">
    <source>
        <dbReference type="ARBA" id="ARBA00004141"/>
    </source>
</evidence>
<comment type="similarity">
    <text evidence="2 6">Belongs to the complex I subunit 1 family.</text>
</comment>
<evidence type="ECO:0008006" key="10">
    <source>
        <dbReference type="Google" id="ProtNLM"/>
    </source>
</evidence>
<dbReference type="GO" id="GO:0005886">
    <property type="term" value="C:plasma membrane"/>
    <property type="evidence" value="ECO:0007669"/>
    <property type="project" value="UniProtKB-SubCell"/>
</dbReference>
<gene>
    <name evidence="8" type="ORF">M569_09117</name>
</gene>
<keyword evidence="9" id="KW-1185">Reference proteome</keyword>
<dbReference type="Proteomes" id="UP000015453">
    <property type="component" value="Unassembled WGS sequence"/>
</dbReference>
<evidence type="ECO:0000256" key="4">
    <source>
        <dbReference type="ARBA" id="ARBA00022989"/>
    </source>
</evidence>
<evidence type="ECO:0000256" key="3">
    <source>
        <dbReference type="ARBA" id="ARBA00022692"/>
    </source>
</evidence>
<dbReference type="PANTHER" id="PTHR11432">
    <property type="entry name" value="NADH DEHYDROGENASE SUBUNIT 1"/>
    <property type="match status" value="1"/>
</dbReference>
<dbReference type="GO" id="GO:0009060">
    <property type="term" value="P:aerobic respiration"/>
    <property type="evidence" value="ECO:0007669"/>
    <property type="project" value="TreeGrafter"/>
</dbReference>
<protein>
    <recommendedName>
        <fullName evidence="10">NADH-ubiquinone oxidoreductase chain 1</fullName>
    </recommendedName>
</protein>
<keyword evidence="4 7" id="KW-1133">Transmembrane helix</keyword>
<evidence type="ECO:0000256" key="6">
    <source>
        <dbReference type="RuleBase" id="RU000471"/>
    </source>
</evidence>
<dbReference type="AlphaFoldDB" id="S8CFF9"/>
<evidence type="ECO:0000256" key="5">
    <source>
        <dbReference type="ARBA" id="ARBA00023136"/>
    </source>
</evidence>
<proteinExistence type="inferred from homology"/>
<sequence length="59" mass="6902">LLILLVETNRRPYDFAEGERESVSGYNIEYIGVLFAYIFIAEYGMLVFFRWVTSVIFLG</sequence>
<dbReference type="PANTHER" id="PTHR11432:SF3">
    <property type="entry name" value="NADH-UBIQUINONE OXIDOREDUCTASE CHAIN 1"/>
    <property type="match status" value="1"/>
</dbReference>
<keyword evidence="6" id="KW-0520">NAD</keyword>
<dbReference type="OrthoDB" id="531329at2759"/>
<dbReference type="EMBL" id="AUSU01004108">
    <property type="protein sequence ID" value="EPS65664.1"/>
    <property type="molecule type" value="Genomic_DNA"/>
</dbReference>
<evidence type="ECO:0000313" key="8">
    <source>
        <dbReference type="EMBL" id="EPS65664.1"/>
    </source>
</evidence>
<comment type="subcellular location">
    <subcellularLocation>
        <location evidence="6">Cell membrane</location>
        <topology evidence="6">Multi-pass membrane protein</topology>
    </subcellularLocation>
    <subcellularLocation>
        <location evidence="1">Membrane</location>
        <topology evidence="1">Multi-pass membrane protein</topology>
    </subcellularLocation>
</comment>
<dbReference type="GO" id="GO:0003954">
    <property type="term" value="F:NADH dehydrogenase activity"/>
    <property type="evidence" value="ECO:0007669"/>
    <property type="project" value="TreeGrafter"/>
</dbReference>
<keyword evidence="3 6" id="KW-0812">Transmembrane</keyword>
<feature type="transmembrane region" description="Helical" evidence="7">
    <location>
        <begin position="30"/>
        <end position="52"/>
    </location>
</feature>
<keyword evidence="5 7" id="KW-0472">Membrane</keyword>
<organism evidence="8 9">
    <name type="scientific">Genlisea aurea</name>
    <dbReference type="NCBI Taxonomy" id="192259"/>
    <lineage>
        <taxon>Eukaryota</taxon>
        <taxon>Viridiplantae</taxon>
        <taxon>Streptophyta</taxon>
        <taxon>Embryophyta</taxon>
        <taxon>Tracheophyta</taxon>
        <taxon>Spermatophyta</taxon>
        <taxon>Magnoliopsida</taxon>
        <taxon>eudicotyledons</taxon>
        <taxon>Gunneridae</taxon>
        <taxon>Pentapetalae</taxon>
        <taxon>asterids</taxon>
        <taxon>lamiids</taxon>
        <taxon>Lamiales</taxon>
        <taxon>Lentibulariaceae</taxon>
        <taxon>Genlisea</taxon>
    </lineage>
</organism>
<feature type="non-terminal residue" evidence="8">
    <location>
        <position position="59"/>
    </location>
</feature>
<accession>S8CFF9</accession>
<comment type="caution">
    <text evidence="8">The sequence shown here is derived from an EMBL/GenBank/DDBJ whole genome shotgun (WGS) entry which is preliminary data.</text>
</comment>
<feature type="non-terminal residue" evidence="8">
    <location>
        <position position="1"/>
    </location>
</feature>
<evidence type="ECO:0000256" key="2">
    <source>
        <dbReference type="ARBA" id="ARBA00010535"/>
    </source>
</evidence>
<evidence type="ECO:0000256" key="7">
    <source>
        <dbReference type="SAM" id="Phobius"/>
    </source>
</evidence>